<evidence type="ECO:0000313" key="1">
    <source>
        <dbReference type="EMBL" id="ACL66968.1"/>
    </source>
</evidence>
<evidence type="ECO:0000313" key="2">
    <source>
        <dbReference type="Proteomes" id="UP000007089"/>
    </source>
</evidence>
<dbReference type="RefSeq" id="WP_015934742.1">
    <property type="nucleotide sequence ID" value="NC_011891.1"/>
</dbReference>
<protein>
    <submittedName>
        <fullName evidence="1">Uncharacterized protein</fullName>
    </submittedName>
</protein>
<reference evidence="1" key="1">
    <citation type="submission" date="2009-01" db="EMBL/GenBank/DDBJ databases">
        <title>Complete sequence of Anaeromyxobacter dehalogenans 2CP-1.</title>
        <authorList>
            <consortium name="US DOE Joint Genome Institute"/>
            <person name="Lucas S."/>
            <person name="Copeland A."/>
            <person name="Lapidus A."/>
            <person name="Glavina del Rio T."/>
            <person name="Dalin E."/>
            <person name="Tice H."/>
            <person name="Bruce D."/>
            <person name="Goodwin L."/>
            <person name="Pitluck S."/>
            <person name="Saunders E."/>
            <person name="Brettin T."/>
            <person name="Detter J.C."/>
            <person name="Han C."/>
            <person name="Larimer F."/>
            <person name="Land M."/>
            <person name="Hauser L."/>
            <person name="Kyrpides N."/>
            <person name="Ovchinnikova G."/>
            <person name="Beliaev A.S."/>
            <person name="Richardson P."/>
        </authorList>
    </citation>
    <scope>NUCLEOTIDE SEQUENCE</scope>
    <source>
        <strain evidence="1">2CP-1</strain>
    </source>
</reference>
<dbReference type="Proteomes" id="UP000007089">
    <property type="component" value="Chromosome"/>
</dbReference>
<dbReference type="EMBL" id="CP001359">
    <property type="protein sequence ID" value="ACL66968.1"/>
    <property type="molecule type" value="Genomic_DNA"/>
</dbReference>
<dbReference type="PROSITE" id="PS51257">
    <property type="entry name" value="PROKAR_LIPOPROTEIN"/>
    <property type="match status" value="1"/>
</dbReference>
<name>B8J673_ANAD2</name>
<organism evidence="1 2">
    <name type="scientific">Anaeromyxobacter dehalogenans (strain ATCC BAA-258 / DSM 21875 / 2CP-1)</name>
    <dbReference type="NCBI Taxonomy" id="455488"/>
    <lineage>
        <taxon>Bacteria</taxon>
        <taxon>Pseudomonadati</taxon>
        <taxon>Myxococcota</taxon>
        <taxon>Myxococcia</taxon>
        <taxon>Myxococcales</taxon>
        <taxon>Cystobacterineae</taxon>
        <taxon>Anaeromyxobacteraceae</taxon>
        <taxon>Anaeromyxobacter</taxon>
    </lineage>
</organism>
<sequence length="170" mass="18572">MRVAIPALLLLTVSTSCGRGPDLVVHQTAVVVDTTAPFAHHPDFARRLESTMSAALAYWGGDWKALAHRTITFQDEQFVTCGGMGTALGCFDGDIRLTTRDPSIGTFRCVEATVLVHEIGHAVIGDRDHRDPRWMDFDRVAQELAGRIGYPDGSAPCELYPSVWRHLPGG</sequence>
<keyword evidence="2" id="KW-1185">Reference proteome</keyword>
<dbReference type="HOGENOM" id="CLU_1567424_0_0_7"/>
<dbReference type="AlphaFoldDB" id="B8J673"/>
<accession>B8J673</accession>
<dbReference type="KEGG" id="acp:A2cp1_3638"/>
<proteinExistence type="predicted"/>
<gene>
    <name evidence="1" type="ordered locus">A2cp1_3638</name>
</gene>